<dbReference type="Proteomes" id="UP000491334">
    <property type="component" value="Unassembled WGS sequence"/>
</dbReference>
<gene>
    <name evidence="3" type="ORF">GBJ98_10820</name>
    <name evidence="4" type="ORF">GBK06_08200</name>
</gene>
<dbReference type="InterPro" id="IPR049978">
    <property type="entry name" value="SCO6880-like"/>
</dbReference>
<feature type="compositionally biased region" description="Polar residues" evidence="1">
    <location>
        <begin position="398"/>
        <end position="409"/>
    </location>
</feature>
<dbReference type="NCBIfam" id="NF042935">
    <property type="entry name" value="SCO6880_fam"/>
    <property type="match status" value="1"/>
</dbReference>
<reference evidence="5 6" key="1">
    <citation type="journal article" date="2019" name="Nat. Med.">
        <title>A library of human gut bacterial isolates paired with longitudinal multiomics data enables mechanistic microbiome research.</title>
        <authorList>
            <person name="Poyet M."/>
            <person name="Groussin M."/>
            <person name="Gibbons S.M."/>
            <person name="Avila-Pacheco J."/>
            <person name="Jiang X."/>
            <person name="Kearney S.M."/>
            <person name="Perrotta A.R."/>
            <person name="Berdy B."/>
            <person name="Zhao S."/>
            <person name="Lieberman T.D."/>
            <person name="Swanson P.K."/>
            <person name="Smith M."/>
            <person name="Roesemann S."/>
            <person name="Alexander J.E."/>
            <person name="Rich S.A."/>
            <person name="Livny J."/>
            <person name="Vlamakis H."/>
            <person name="Clish C."/>
            <person name="Bullock K."/>
            <person name="Deik A."/>
            <person name="Scott J."/>
            <person name="Pierce K.A."/>
            <person name="Xavier R.J."/>
            <person name="Alm E.J."/>
        </authorList>
    </citation>
    <scope>NUCLEOTIDE SEQUENCE [LARGE SCALE GENOMIC DNA]</scope>
    <source>
        <strain evidence="3 5">BIOML-A283</strain>
        <strain evidence="4 6">BIOML-A284</strain>
    </source>
</reference>
<protein>
    <submittedName>
        <fullName evidence="4">PrgI family protein</fullName>
    </submittedName>
</protein>
<proteinExistence type="predicted"/>
<evidence type="ECO:0000313" key="5">
    <source>
        <dbReference type="Proteomes" id="UP000481350"/>
    </source>
</evidence>
<keyword evidence="2" id="KW-0812">Transmembrane</keyword>
<organism evidence="4 6">
    <name type="scientific">Bifidobacterium longum</name>
    <dbReference type="NCBI Taxonomy" id="216816"/>
    <lineage>
        <taxon>Bacteria</taxon>
        <taxon>Bacillati</taxon>
        <taxon>Actinomycetota</taxon>
        <taxon>Actinomycetes</taxon>
        <taxon>Bifidobacteriales</taxon>
        <taxon>Bifidobacteriaceae</taxon>
        <taxon>Bifidobacterium</taxon>
    </lineage>
</organism>
<evidence type="ECO:0000313" key="4">
    <source>
        <dbReference type="EMBL" id="KAB6917270.1"/>
    </source>
</evidence>
<feature type="transmembrane region" description="Helical" evidence="2">
    <location>
        <begin position="69"/>
        <end position="87"/>
    </location>
</feature>
<dbReference type="RefSeq" id="WP_101025644.1">
    <property type="nucleotide sequence ID" value="NZ_CP109936.1"/>
</dbReference>
<dbReference type="EMBL" id="WDZP01000018">
    <property type="protein sequence ID" value="KAB6917270.1"/>
    <property type="molecule type" value="Genomic_DNA"/>
</dbReference>
<dbReference type="EMBL" id="WDZO01000045">
    <property type="protein sequence ID" value="KAB6910147.1"/>
    <property type="molecule type" value="Genomic_DNA"/>
</dbReference>
<sequence length="489" mass="53717">MVDADGRDGGARVPTAAFSRLSATNVLFGWTWPQIGVGLAGLVMVVGGAAAGMVLPLMLAGGVVMAYGLIRYEGLSLMAWTYVWLAWRRRVRDGSTRWSASPLASGRPAGVLGVWGQVGSRAQVVEGSGVEVVGTPFHGACYLFDPERRRATAVLALKVEEWTLSTDASKSSRAAALNDLTARLADTPGVVELKETALLLPGAAPAPDLPDDGGSPEWMRRDMAELWALPEVMTPLANVSYVSVTCDVDRLKGVDRARGRLTERDRVGVALGDLVKMTVAPALVECGARPGSVRWCGLDDLRTLIRSVSDPAGNADRPPVTRDEPTLGWCEESLDGESVTLESCVARTWWVTQWPDRPVPAGWTRDILQGGRMIALTHIWRPMSMEKSEKDLRDRESSILQRDTLQNQRKLSRDERRERREQRQREAEQDANWPDTDHQGYIALFAPDRDALAVFERDLRVRVGKYHLRLSGLRGQQRQALTAVLPLGL</sequence>
<comment type="caution">
    <text evidence="4">The sequence shown here is derived from an EMBL/GenBank/DDBJ whole genome shotgun (WGS) entry which is preliminary data.</text>
</comment>
<evidence type="ECO:0000256" key="2">
    <source>
        <dbReference type="SAM" id="Phobius"/>
    </source>
</evidence>
<dbReference type="AlphaFoldDB" id="A0A2N0SQW8"/>
<accession>A0A2N0SQW8</accession>
<evidence type="ECO:0000256" key="1">
    <source>
        <dbReference type="SAM" id="MobiDB-lite"/>
    </source>
</evidence>
<name>A0A2N0SQW8_BIFLN</name>
<feature type="compositionally biased region" description="Basic and acidic residues" evidence="1">
    <location>
        <begin position="411"/>
        <end position="428"/>
    </location>
</feature>
<dbReference type="Proteomes" id="UP000481350">
    <property type="component" value="Unassembled WGS sequence"/>
</dbReference>
<feature type="transmembrane region" description="Helical" evidence="2">
    <location>
        <begin position="35"/>
        <end position="57"/>
    </location>
</feature>
<keyword evidence="2" id="KW-0472">Membrane</keyword>
<keyword evidence="2" id="KW-1133">Transmembrane helix</keyword>
<evidence type="ECO:0000313" key="6">
    <source>
        <dbReference type="Proteomes" id="UP000491334"/>
    </source>
</evidence>
<feature type="region of interest" description="Disordered" evidence="1">
    <location>
        <begin position="391"/>
        <end position="435"/>
    </location>
</feature>
<evidence type="ECO:0000313" key="3">
    <source>
        <dbReference type="EMBL" id="KAB6910147.1"/>
    </source>
</evidence>